<dbReference type="Pfam" id="PF00069">
    <property type="entry name" value="Pkinase"/>
    <property type="match status" value="1"/>
</dbReference>
<dbReference type="Gene3D" id="3.30.565.10">
    <property type="entry name" value="Histidine kinase-like ATPase, C-terminal domain"/>
    <property type="match status" value="1"/>
</dbReference>
<dbReference type="InterPro" id="IPR000700">
    <property type="entry name" value="PAS-assoc_C"/>
</dbReference>
<feature type="domain" description="Histidine kinase" evidence="4">
    <location>
        <begin position="1611"/>
        <end position="1827"/>
    </location>
</feature>
<dbReference type="SUPFAM" id="SSF55785">
    <property type="entry name" value="PYP-like sensor domain (PAS domain)"/>
    <property type="match status" value="1"/>
</dbReference>
<dbReference type="InterPro" id="IPR011009">
    <property type="entry name" value="Kinase-like_dom_sf"/>
</dbReference>
<dbReference type="SUPFAM" id="SSF55874">
    <property type="entry name" value="ATPase domain of HSP90 chaperone/DNA topoisomerase II/histidine kinase"/>
    <property type="match status" value="1"/>
</dbReference>
<dbReference type="Gene3D" id="1.10.510.10">
    <property type="entry name" value="Transferase(Phosphotransferase) domain 1"/>
    <property type="match status" value="1"/>
</dbReference>
<dbReference type="Proteomes" id="UP000198549">
    <property type="component" value="Chromosome I"/>
</dbReference>
<dbReference type="PROSITE" id="PS50113">
    <property type="entry name" value="PAC"/>
    <property type="match status" value="1"/>
</dbReference>
<sequence length="1835" mass="205765">MDRSMQILWDDGERVLCRRSRPHLGGSILIARTSAEHPLPESLNRLNHEFGFKDELSSEWAARPLELSREDGRTVLLLEDPGGEILAGLLVAPMETARFLRWAIRIVVALRKLHQSGLIHKDIKPAHILVNCLDGQVRFTGFGLASRLVRQRKVLEPVETIAGTLAYMAPEQTGRMNRSIDSRSDLYSLGVTLYQMLTGSLPFTASDPMEWVHSHIARNPAAPRLRVGTVPEMLSRIVMKLLAKTAEDRYQTAAGLEQDLRRCQDEWQQQQSIHEFTLDEYGASDQLLIPEKLYGREDDVGSLRVAFERLVRSSIPELLLVSGYSGMGKSSVVYELQKSLIPNYGFFAAGKFDQYKRDIPYSTIAQAFQSLIRTLLGKSDAELKIWRDSLLNALGDNAGLITDLIPELKLIIGVPPAIPELEPQQAQRRFLFVFRRFIGVFARPEHPLVLFLDDLQWLDAATLNLIEDLLTSPDIRNLMLIGAYRNNEVDVTHSLTSKLEAIRSTGVRIDEIVLAPLTRSHVEQLLMESLRSDLKSIEPLAELVLTKTAGNPYFVIRFLHALVDESLLVFDHDARRWCWDTNRIHAKGYTDNIVDLMIGKLTRLPDGTQQALHQLACLGSVAEVAVLSTVLDLHPTNVHAALGEAVKQELIERRGDLYAFSHDRVHEAAYLLTSESVRVQTHLRIGRLLAVQIPTENREEAIFEIASQFNRGALLITERDEREQLAQFNLIAGQRAKESTAYASALNYFSIGIRSLDEDCWEHQHELAFALESGRALCEFLTGQISVAEERLKRLLAHARTMCERTLIACLQVDVYLVLNQSHSAVAVCLDFLRHLGIDWSPHPTSDQVRREYNQIWPTLGERSIEALIEMPPMTDEKALSTIEALTTLFSPALHTDPNLACLTICKAINLSLEYGNGDASCVAYANIPRIAGRLFNNYQDGFRFGELGCELVERRNLERYKARTYLSYALFVERWAQPIRSCGLQMQQAFEAATRSGDVAFGAFTCNSLVSNLLFIGESLIEVQSEAERGLAHARKVNFGLVIDFIENQLAFIRMLRGVTPTFGYLEDAKFGESRTESRLDKSSQLYSCWYWTRKLQARFFDGQYAEALEAASHAQKLIWTSHSFLEEAECYFYEALARAALCDTASPAERSRHLKIIAEHHEELRVWENLCAENFASYSALIRAEIARIKGRRMNAEHLYEQAIESAQNSGFVHIEALANELASRHYEARGLTKIARLYMQDARFGYRRWGADGKARQLEKKYPFLRVEDPTTSPTTTTATHVEQLDLATVLRVSKAVSGNIVLEKLIDTVMRTAIEQAGAERGLLILSNDGDYRIVAQAKAGDTSTLLQLRDVPVSASLLPESILFHVLRTGESVVIDDALAEASYAAVTYIREHRIRSILCLPLMNHSKLTGALYLENSLTARAFSGSRIAVLKLVVSQAAISLENARLYREIAEREAKIRRLVDSNIIGILFWTIAGDIIEANDAFLQMVGYEREDVNFGRVCWKDLTPPEFREVSENSMLDAVQSGRAQSFEKEYIRKDGSRVPVIVGLAMLEASRIEGVAFVMDLTDRKRAEEKVHEGERRYRDVQNELAHANRVATMGQLAASIAHEVSQPIAATLMNGHAALRWLKAQPPEIGEAEQVLIRLVTDANRAADVLDRIRSHIRKTPPQKSSVDINALIREMVDFTHGEATKGEVTVDIALALELPHVEADRVELQQVLLNLIVNAIEAMRAVTDGVRQLHISTSQDETGGILVQVSDSGPGFSTERTEQVFTAFFTTKDTGLGMGLSICRSIIEGLGGKLWGSGNRPRGAIVQFTIPNEQHKLQGDRN</sequence>
<dbReference type="EC" id="2.7.13.3" evidence="2"/>
<dbReference type="PANTHER" id="PTHR43642">
    <property type="entry name" value="HYBRID SIGNAL TRANSDUCTION HISTIDINE KINASE G"/>
    <property type="match status" value="1"/>
</dbReference>
<dbReference type="InterPro" id="IPR005467">
    <property type="entry name" value="His_kinase_dom"/>
</dbReference>
<evidence type="ECO:0000313" key="7">
    <source>
        <dbReference type="EMBL" id="SDP47860.1"/>
    </source>
</evidence>
<dbReference type="Pfam" id="PF01590">
    <property type="entry name" value="GAF"/>
    <property type="match status" value="1"/>
</dbReference>
<dbReference type="Gene3D" id="3.40.50.300">
    <property type="entry name" value="P-loop containing nucleotide triphosphate hydrolases"/>
    <property type="match status" value="1"/>
</dbReference>
<dbReference type="InterPro" id="IPR027417">
    <property type="entry name" value="P-loop_NTPase"/>
</dbReference>
<dbReference type="InterPro" id="IPR000014">
    <property type="entry name" value="PAS"/>
</dbReference>
<evidence type="ECO:0000259" key="4">
    <source>
        <dbReference type="PROSITE" id="PS50109"/>
    </source>
</evidence>
<proteinExistence type="predicted"/>
<dbReference type="SUPFAM" id="SSF55781">
    <property type="entry name" value="GAF domain-like"/>
    <property type="match status" value="1"/>
</dbReference>
<dbReference type="NCBIfam" id="TIGR00229">
    <property type="entry name" value="sensory_box"/>
    <property type="match status" value="1"/>
</dbReference>
<gene>
    <name evidence="7" type="ORF">SAMN04490202_4433</name>
</gene>
<dbReference type="CDD" id="cd14014">
    <property type="entry name" value="STKc_PknB_like"/>
    <property type="match status" value="1"/>
</dbReference>
<evidence type="ECO:0000256" key="1">
    <source>
        <dbReference type="ARBA" id="ARBA00000085"/>
    </source>
</evidence>
<dbReference type="InterPro" id="IPR003018">
    <property type="entry name" value="GAF"/>
</dbReference>
<dbReference type="Gene3D" id="3.30.450.20">
    <property type="entry name" value="PAS domain"/>
    <property type="match status" value="1"/>
</dbReference>
<feature type="domain" description="PAC" evidence="6">
    <location>
        <begin position="1535"/>
        <end position="1584"/>
    </location>
</feature>
<reference evidence="7 8" key="1">
    <citation type="submission" date="2016-10" db="EMBL/GenBank/DDBJ databases">
        <authorList>
            <person name="de Groot N.N."/>
        </authorList>
    </citation>
    <scope>NUCLEOTIDE SEQUENCE [LARGE SCALE GENOMIC DNA]</scope>
    <source>
        <strain evidence="7 8">BS3776</strain>
    </source>
</reference>
<dbReference type="InterPro" id="IPR029016">
    <property type="entry name" value="GAF-like_dom_sf"/>
</dbReference>
<dbReference type="PROSITE" id="PS50109">
    <property type="entry name" value="HIS_KIN"/>
    <property type="match status" value="1"/>
</dbReference>
<evidence type="ECO:0000259" key="5">
    <source>
        <dbReference type="PROSITE" id="PS50112"/>
    </source>
</evidence>
<dbReference type="Pfam" id="PF13191">
    <property type="entry name" value="AAA_16"/>
    <property type="match status" value="1"/>
</dbReference>
<dbReference type="InterPro" id="IPR053159">
    <property type="entry name" value="Hybrid_Histidine_Kinase"/>
</dbReference>
<dbReference type="SUPFAM" id="SSF52540">
    <property type="entry name" value="P-loop containing nucleoside triphosphate hydrolases"/>
    <property type="match status" value="1"/>
</dbReference>
<dbReference type="InterPro" id="IPR035965">
    <property type="entry name" value="PAS-like_dom_sf"/>
</dbReference>
<name>A0A1H0T2D0_PSERE</name>
<dbReference type="SMART" id="SM00065">
    <property type="entry name" value="GAF"/>
    <property type="match status" value="1"/>
</dbReference>
<dbReference type="InterPro" id="IPR036890">
    <property type="entry name" value="HATPase_C_sf"/>
</dbReference>
<dbReference type="PANTHER" id="PTHR43642:SF1">
    <property type="entry name" value="HYBRID SIGNAL TRANSDUCTION HISTIDINE KINASE G"/>
    <property type="match status" value="1"/>
</dbReference>
<dbReference type="PROSITE" id="PS50112">
    <property type="entry name" value="PAS"/>
    <property type="match status" value="1"/>
</dbReference>
<dbReference type="SMART" id="SM00220">
    <property type="entry name" value="S_TKc"/>
    <property type="match status" value="1"/>
</dbReference>
<evidence type="ECO:0000259" key="3">
    <source>
        <dbReference type="PROSITE" id="PS50011"/>
    </source>
</evidence>
<protein>
    <recommendedName>
        <fullName evidence="2">histidine kinase</fullName>
        <ecNumber evidence="2">2.7.13.3</ecNumber>
    </recommendedName>
</protein>
<evidence type="ECO:0000313" key="8">
    <source>
        <dbReference type="Proteomes" id="UP000198549"/>
    </source>
</evidence>
<dbReference type="SMART" id="SM00387">
    <property type="entry name" value="HATPase_c"/>
    <property type="match status" value="1"/>
</dbReference>
<evidence type="ECO:0000256" key="2">
    <source>
        <dbReference type="ARBA" id="ARBA00012438"/>
    </source>
</evidence>
<dbReference type="SUPFAM" id="SSF56112">
    <property type="entry name" value="Protein kinase-like (PK-like)"/>
    <property type="match status" value="1"/>
</dbReference>
<feature type="domain" description="PAS" evidence="5">
    <location>
        <begin position="1460"/>
        <end position="1532"/>
    </location>
</feature>
<comment type="catalytic activity">
    <reaction evidence="1">
        <text>ATP + protein L-histidine = ADP + protein N-phospho-L-histidine.</text>
        <dbReference type="EC" id="2.7.13.3"/>
    </reaction>
</comment>
<dbReference type="InterPro" id="IPR004358">
    <property type="entry name" value="Sig_transdc_His_kin-like_C"/>
</dbReference>
<dbReference type="GO" id="GO:0004673">
    <property type="term" value="F:protein histidine kinase activity"/>
    <property type="evidence" value="ECO:0007669"/>
    <property type="project" value="UniProtKB-EC"/>
</dbReference>
<dbReference type="Pfam" id="PF13426">
    <property type="entry name" value="PAS_9"/>
    <property type="match status" value="1"/>
</dbReference>
<feature type="domain" description="Protein kinase" evidence="3">
    <location>
        <begin position="1"/>
        <end position="277"/>
    </location>
</feature>
<evidence type="ECO:0000259" key="6">
    <source>
        <dbReference type="PROSITE" id="PS50113"/>
    </source>
</evidence>
<dbReference type="PRINTS" id="PR00344">
    <property type="entry name" value="BCTRLSENSOR"/>
</dbReference>
<dbReference type="CDD" id="cd00130">
    <property type="entry name" value="PAS"/>
    <property type="match status" value="1"/>
</dbReference>
<dbReference type="Pfam" id="PF02518">
    <property type="entry name" value="HATPase_c"/>
    <property type="match status" value="1"/>
</dbReference>
<dbReference type="InterPro" id="IPR000719">
    <property type="entry name" value="Prot_kinase_dom"/>
</dbReference>
<dbReference type="Gene3D" id="3.30.450.40">
    <property type="match status" value="1"/>
</dbReference>
<dbReference type="GO" id="GO:0005524">
    <property type="term" value="F:ATP binding"/>
    <property type="evidence" value="ECO:0007669"/>
    <property type="project" value="InterPro"/>
</dbReference>
<dbReference type="EMBL" id="LT629709">
    <property type="protein sequence ID" value="SDP47860.1"/>
    <property type="molecule type" value="Genomic_DNA"/>
</dbReference>
<dbReference type="InterPro" id="IPR041664">
    <property type="entry name" value="AAA_16"/>
</dbReference>
<dbReference type="InterPro" id="IPR003594">
    <property type="entry name" value="HATPase_dom"/>
</dbReference>
<dbReference type="Gene3D" id="1.10.287.130">
    <property type="match status" value="1"/>
</dbReference>
<dbReference type="SMART" id="SM00091">
    <property type="entry name" value="PAS"/>
    <property type="match status" value="1"/>
</dbReference>
<accession>A0A1H0T2D0</accession>
<organism evidence="7 8">
    <name type="scientific">Pseudomonas reinekei</name>
    <dbReference type="NCBI Taxonomy" id="395598"/>
    <lineage>
        <taxon>Bacteria</taxon>
        <taxon>Pseudomonadati</taxon>
        <taxon>Pseudomonadota</taxon>
        <taxon>Gammaproteobacteria</taxon>
        <taxon>Pseudomonadales</taxon>
        <taxon>Pseudomonadaceae</taxon>
        <taxon>Pseudomonas</taxon>
    </lineage>
</organism>
<dbReference type="PROSITE" id="PS50011">
    <property type="entry name" value="PROTEIN_KINASE_DOM"/>
    <property type="match status" value="1"/>
</dbReference>